<reference evidence="6 7" key="1">
    <citation type="submission" date="2014-02" db="EMBL/GenBank/DDBJ databases">
        <title>The Genome Sequence of Trichophyton interdigitale MR816.</title>
        <authorList>
            <consortium name="The Broad Institute Genomics Platform"/>
            <person name="Cuomo C.A."/>
            <person name="White T.C."/>
            <person name="Graser Y."/>
            <person name="Martinez-Rossi N."/>
            <person name="Heitman J."/>
            <person name="Young S.K."/>
            <person name="Zeng Q."/>
            <person name="Gargeya S."/>
            <person name="Abouelleil A."/>
            <person name="Alvarado L."/>
            <person name="Chapman S.B."/>
            <person name="Gainer-Dewar J."/>
            <person name="Goldberg J."/>
            <person name="Griggs A."/>
            <person name="Gujja S."/>
            <person name="Hansen M."/>
            <person name="Howarth C."/>
            <person name="Imamovic A."/>
            <person name="Larimer J."/>
            <person name="Martinez D."/>
            <person name="Murphy C."/>
            <person name="Pearson M.D."/>
            <person name="Persinoti G."/>
            <person name="Poon T."/>
            <person name="Priest M."/>
            <person name="Roberts A.D."/>
            <person name="Saif S."/>
            <person name="Shea T.D."/>
            <person name="Sykes S.N."/>
            <person name="Wortman J."/>
            <person name="Nusbaum C."/>
            <person name="Birren B."/>
        </authorList>
    </citation>
    <scope>NUCLEOTIDE SEQUENCE [LARGE SCALE GENOMIC DNA]</scope>
    <source>
        <strain evidence="6 7">MR816</strain>
    </source>
</reference>
<feature type="region of interest" description="Disordered" evidence="3">
    <location>
        <begin position="451"/>
        <end position="473"/>
    </location>
</feature>
<dbReference type="GO" id="GO:0016020">
    <property type="term" value="C:membrane"/>
    <property type="evidence" value="ECO:0007669"/>
    <property type="project" value="TreeGrafter"/>
</dbReference>
<dbReference type="InterPro" id="IPR022812">
    <property type="entry name" value="Dynamin"/>
</dbReference>
<dbReference type="GO" id="GO:0005525">
    <property type="term" value="F:GTP binding"/>
    <property type="evidence" value="ECO:0007669"/>
    <property type="project" value="InterPro"/>
</dbReference>
<dbReference type="InterPro" id="IPR030381">
    <property type="entry name" value="G_DYNAMIN_dom"/>
</dbReference>
<keyword evidence="1" id="KW-0547">Nucleotide-binding</keyword>
<comment type="caution">
    <text evidence="6">The sequence shown here is derived from an EMBL/GenBank/DDBJ whole genome shotgun (WGS) entry which is preliminary data.</text>
</comment>
<keyword evidence="7" id="KW-1185">Reference proteome</keyword>
<dbReference type="PANTHER" id="PTHR11566:SF66">
    <property type="entry name" value="INTERFERON-INDUCED GTP-BINDING PROTEIN MX"/>
    <property type="match status" value="1"/>
</dbReference>
<dbReference type="GO" id="GO:0008017">
    <property type="term" value="F:microtubule binding"/>
    <property type="evidence" value="ECO:0007669"/>
    <property type="project" value="TreeGrafter"/>
</dbReference>
<dbReference type="OrthoDB" id="415706at2759"/>
<gene>
    <name evidence="6" type="ORF">H109_06557</name>
</gene>
<dbReference type="InterPro" id="IPR027417">
    <property type="entry name" value="P-loop_NTPase"/>
</dbReference>
<dbReference type="GO" id="GO:0006897">
    <property type="term" value="P:endocytosis"/>
    <property type="evidence" value="ECO:0007669"/>
    <property type="project" value="TreeGrafter"/>
</dbReference>
<dbReference type="SMART" id="SM00053">
    <property type="entry name" value="DYNc"/>
    <property type="match status" value="1"/>
</dbReference>
<evidence type="ECO:0000313" key="6">
    <source>
        <dbReference type="EMBL" id="KDB21510.1"/>
    </source>
</evidence>
<dbReference type="FunFam" id="3.40.50.300:FF:001425">
    <property type="entry name" value="Dynamin GTPase, putative"/>
    <property type="match status" value="1"/>
</dbReference>
<dbReference type="AlphaFoldDB" id="A0A059J0X9"/>
<dbReference type="GO" id="GO:0048312">
    <property type="term" value="P:intracellular distribution of mitochondria"/>
    <property type="evidence" value="ECO:0007669"/>
    <property type="project" value="TreeGrafter"/>
</dbReference>
<dbReference type="InterPro" id="IPR045063">
    <property type="entry name" value="Dynamin_N"/>
</dbReference>
<dbReference type="GO" id="GO:0000266">
    <property type="term" value="P:mitochondrial fission"/>
    <property type="evidence" value="ECO:0007669"/>
    <property type="project" value="TreeGrafter"/>
</dbReference>
<dbReference type="Gene3D" id="3.40.50.300">
    <property type="entry name" value="P-loop containing nucleotide triphosphate hydrolases"/>
    <property type="match status" value="1"/>
</dbReference>
<dbReference type="Pfam" id="PF00350">
    <property type="entry name" value="Dynamin_N"/>
    <property type="match status" value="1"/>
</dbReference>
<evidence type="ECO:0008006" key="8">
    <source>
        <dbReference type="Google" id="ProtNLM"/>
    </source>
</evidence>
<dbReference type="PROSITE" id="PS51718">
    <property type="entry name" value="G_DYNAMIN_2"/>
    <property type="match status" value="1"/>
</dbReference>
<dbReference type="PANTHER" id="PTHR11566">
    <property type="entry name" value="DYNAMIN"/>
    <property type="match status" value="1"/>
</dbReference>
<dbReference type="CDD" id="cd08771">
    <property type="entry name" value="DLP_1"/>
    <property type="match status" value="1"/>
</dbReference>
<dbReference type="GO" id="GO:0005874">
    <property type="term" value="C:microtubule"/>
    <property type="evidence" value="ECO:0007669"/>
    <property type="project" value="TreeGrafter"/>
</dbReference>
<evidence type="ECO:0000256" key="1">
    <source>
        <dbReference type="ARBA" id="ARBA00022741"/>
    </source>
</evidence>
<evidence type="ECO:0000313" key="7">
    <source>
        <dbReference type="Proteomes" id="UP000024533"/>
    </source>
</evidence>
<dbReference type="Pfam" id="PF01031">
    <property type="entry name" value="Dynamin_M"/>
    <property type="match status" value="1"/>
</dbReference>
<name>A0A059J0X9_TRIIM</name>
<feature type="domain" description="Dynamin-type G" evidence="5">
    <location>
        <begin position="51"/>
        <end position="342"/>
    </location>
</feature>
<dbReference type="GO" id="GO:0003924">
    <property type="term" value="F:GTPase activity"/>
    <property type="evidence" value="ECO:0007669"/>
    <property type="project" value="InterPro"/>
</dbReference>
<keyword evidence="2" id="KW-0342">GTP-binding</keyword>
<dbReference type="GO" id="GO:0016559">
    <property type="term" value="P:peroxisome fission"/>
    <property type="evidence" value="ECO:0007669"/>
    <property type="project" value="TreeGrafter"/>
</dbReference>
<dbReference type="OMA" id="THDYANQ"/>
<organism evidence="6 7">
    <name type="scientific">Trichophyton interdigitale (strain MR816)</name>
    <dbReference type="NCBI Taxonomy" id="1215338"/>
    <lineage>
        <taxon>Eukaryota</taxon>
        <taxon>Fungi</taxon>
        <taxon>Dikarya</taxon>
        <taxon>Ascomycota</taxon>
        <taxon>Pezizomycotina</taxon>
        <taxon>Eurotiomycetes</taxon>
        <taxon>Eurotiomycetidae</taxon>
        <taxon>Onygenales</taxon>
        <taxon>Arthrodermataceae</taxon>
        <taxon>Trichophyton</taxon>
    </lineage>
</organism>
<accession>A0A059J0X9</accession>
<evidence type="ECO:0000259" key="4">
    <source>
        <dbReference type="PROSITE" id="PS51388"/>
    </source>
</evidence>
<dbReference type="InterPro" id="IPR001401">
    <property type="entry name" value="Dynamin_GTPase"/>
</dbReference>
<protein>
    <recommendedName>
        <fullName evidence="8">GED domain-containing protein</fullName>
    </recommendedName>
</protein>
<dbReference type="PRINTS" id="PR00195">
    <property type="entry name" value="DYNAMIN"/>
</dbReference>
<dbReference type="EMBL" id="AOKY01000489">
    <property type="protein sequence ID" value="KDB21510.1"/>
    <property type="molecule type" value="Genomic_DNA"/>
</dbReference>
<dbReference type="SUPFAM" id="SSF52540">
    <property type="entry name" value="P-loop containing nucleoside triphosphate hydrolases"/>
    <property type="match status" value="1"/>
</dbReference>
<dbReference type="Proteomes" id="UP000024533">
    <property type="component" value="Unassembled WGS sequence"/>
</dbReference>
<dbReference type="STRING" id="1215338.A0A059J0X9"/>
<dbReference type="InterPro" id="IPR020850">
    <property type="entry name" value="GED_dom"/>
</dbReference>
<evidence type="ECO:0000259" key="5">
    <source>
        <dbReference type="PROSITE" id="PS51718"/>
    </source>
</evidence>
<dbReference type="PROSITE" id="PS51388">
    <property type="entry name" value="GED"/>
    <property type="match status" value="1"/>
</dbReference>
<dbReference type="HOGENOM" id="CLU_008964_7_1_1"/>
<proteinExistence type="predicted"/>
<dbReference type="InterPro" id="IPR000375">
    <property type="entry name" value="Dynamin_stalk"/>
</dbReference>
<evidence type="ECO:0000256" key="2">
    <source>
        <dbReference type="ARBA" id="ARBA00023134"/>
    </source>
</evidence>
<evidence type="ECO:0000256" key="3">
    <source>
        <dbReference type="SAM" id="MobiDB-lite"/>
    </source>
</evidence>
<dbReference type="GO" id="GO:0005739">
    <property type="term" value="C:mitochondrion"/>
    <property type="evidence" value="ECO:0007669"/>
    <property type="project" value="TreeGrafter"/>
</dbReference>
<sequence>MGFIEQVPEDALQNGVNEFHTTGSLAALESDEQRQALDIVTQLRKCGLEGVLSLPQLVVCGEQSAGKSSVLEALTEIPFPRNDNLCTRFATEITLRRASTDSLQVKVIPDPERPTSERDNISAFTETITNFDELPSLTAKAAKLMGIDAAADASRPRRAFAKDTLSITIEGPQRPQLTVVDLPGIVQSDTKDTSPDDVTLVSEITEHYISQSRTICLAVISATHDYANQGILSKVRKFDKRGERTLGIITKPDRIPSGSGSEEAFINLANNQDIHFDLGWHVLKNRSFEQTSFSFHERNADEASWFRKSNFSKQLAPEALGIGNLVNRISQLLFAHILQVLPSLQDETNVALETTLSELKQMGQPRASAAECRTYLTQLGQEFSETCKAAITGNYEGKYFLETGALATRPLTARRLRAVVQLMNQDFSNTLRIKGHKFHISQFGKNRLARKQRSDLDLEPSSAGETDGDDDGVVEINPGHTKLPFEDLSRGIVGPSKKNRKKAIAWVRDHITKSRGRELPGNFNPLVVGELFWEQSSKWENIAKTHTERVEDICARFLRELLKEKSPPDVHTRLWPRIQDELAARSKNAQDELCKLIEDIQSYPINYNHYYTDTIMARGNERAKKELKACLNKHTSQKALPGCQSNHTFESVNVDAALNLYFQGVDPDMDKHACDMVLDCLFAIYKVNQKVFMANVTIQVIERHIVRGLDQILSAMVIAGLPDDEVQNLSSEPPSGRKLREQLSDRVEKLERGRQVLRQVMRTPAA</sequence>
<feature type="domain" description="GED" evidence="4">
    <location>
        <begin position="674"/>
        <end position="765"/>
    </location>
</feature>